<gene>
    <name evidence="2" type="ORF">HPLM_LOCUS16558</name>
</gene>
<dbReference type="AlphaFoldDB" id="A0A0N4WXL7"/>
<evidence type="ECO:0000313" key="4">
    <source>
        <dbReference type="WBParaSite" id="HPLM_0001656601-mRNA-1"/>
    </source>
</evidence>
<keyword evidence="3" id="KW-1185">Reference proteome</keyword>
<reference evidence="2 3" key="2">
    <citation type="submission" date="2018-11" db="EMBL/GenBank/DDBJ databases">
        <authorList>
            <consortium name="Pathogen Informatics"/>
        </authorList>
    </citation>
    <scope>NUCLEOTIDE SEQUENCE [LARGE SCALE GENOMIC DNA]</scope>
    <source>
        <strain evidence="2 3">MHpl1</strain>
    </source>
</reference>
<dbReference type="Proteomes" id="UP000268014">
    <property type="component" value="Unassembled WGS sequence"/>
</dbReference>
<accession>A0A0N4WXL7</accession>
<evidence type="ECO:0000313" key="3">
    <source>
        <dbReference type="Proteomes" id="UP000268014"/>
    </source>
</evidence>
<name>A0A0N4WXL7_HAEPC</name>
<dbReference type="EMBL" id="UZAF01019478">
    <property type="protein sequence ID" value="VDO60565.1"/>
    <property type="molecule type" value="Genomic_DNA"/>
</dbReference>
<evidence type="ECO:0000256" key="1">
    <source>
        <dbReference type="SAM" id="SignalP"/>
    </source>
</evidence>
<feature type="signal peptide" evidence="1">
    <location>
        <begin position="1"/>
        <end position="19"/>
    </location>
</feature>
<dbReference type="OMA" id="TISKWIE"/>
<protein>
    <submittedName>
        <fullName evidence="2 4">Uncharacterized protein</fullName>
    </submittedName>
</protein>
<keyword evidence="1" id="KW-0732">Signal</keyword>
<organism evidence="4">
    <name type="scientific">Haemonchus placei</name>
    <name type="common">Barber's pole worm</name>
    <dbReference type="NCBI Taxonomy" id="6290"/>
    <lineage>
        <taxon>Eukaryota</taxon>
        <taxon>Metazoa</taxon>
        <taxon>Ecdysozoa</taxon>
        <taxon>Nematoda</taxon>
        <taxon>Chromadorea</taxon>
        <taxon>Rhabditida</taxon>
        <taxon>Rhabditina</taxon>
        <taxon>Rhabditomorpha</taxon>
        <taxon>Strongyloidea</taxon>
        <taxon>Trichostrongylidae</taxon>
        <taxon>Haemonchus</taxon>
    </lineage>
</organism>
<dbReference type="OrthoDB" id="5861254at2759"/>
<sequence length="70" mass="7808">MRTLLVFTLLFAIYSISFAIPTISKWIELADSRSPRTRRQLGMMGPMGMMSGMGYPYGGMGYPMGMGYGR</sequence>
<evidence type="ECO:0000313" key="2">
    <source>
        <dbReference type="EMBL" id="VDO60565.1"/>
    </source>
</evidence>
<feature type="chain" id="PRO_5043124162" evidence="1">
    <location>
        <begin position="20"/>
        <end position="70"/>
    </location>
</feature>
<reference evidence="4" key="1">
    <citation type="submission" date="2017-02" db="UniProtKB">
        <authorList>
            <consortium name="WormBaseParasite"/>
        </authorList>
    </citation>
    <scope>IDENTIFICATION</scope>
</reference>
<proteinExistence type="predicted"/>
<dbReference type="WBParaSite" id="HPLM_0001656601-mRNA-1">
    <property type="protein sequence ID" value="HPLM_0001656601-mRNA-1"/>
    <property type="gene ID" value="HPLM_0001656601"/>
</dbReference>